<dbReference type="AlphaFoldDB" id="A0A1F4V6K8"/>
<dbReference type="GO" id="GO:0006096">
    <property type="term" value="P:glycolytic process"/>
    <property type="evidence" value="ECO:0007669"/>
    <property type="project" value="UniProtKB-UniPathway"/>
</dbReference>
<comment type="similarity">
    <text evidence="1 3">Belongs to the triosephosphate isomerase family.</text>
</comment>
<dbReference type="CDD" id="cd00311">
    <property type="entry name" value="TIM"/>
    <property type="match status" value="1"/>
</dbReference>
<dbReference type="Pfam" id="PF00121">
    <property type="entry name" value="TIM"/>
    <property type="match status" value="2"/>
</dbReference>
<comment type="subcellular location">
    <subcellularLocation>
        <location evidence="3">Cytoplasm</location>
    </subcellularLocation>
</comment>
<keyword evidence="3" id="KW-0963">Cytoplasm</keyword>
<evidence type="ECO:0000313" key="4">
    <source>
        <dbReference type="EMBL" id="OGC52838.1"/>
    </source>
</evidence>
<evidence type="ECO:0000256" key="1">
    <source>
        <dbReference type="ARBA" id="ARBA00007422"/>
    </source>
</evidence>
<dbReference type="EC" id="5.3.1.1" evidence="3"/>
<dbReference type="UniPathway" id="UPA00109">
    <property type="reaction ID" value="UER00189"/>
</dbReference>
<gene>
    <name evidence="4" type="ORF">A3D91_00440</name>
</gene>
<protein>
    <recommendedName>
        <fullName evidence="3">Triosephosphate isomerase</fullName>
        <ecNumber evidence="3">5.3.1.1</ecNumber>
    </recommendedName>
</protein>
<name>A0A1F4V6K8_UNCKA</name>
<accession>A0A1F4V6K8</accession>
<dbReference type="InterPro" id="IPR035990">
    <property type="entry name" value="TIM_sf"/>
</dbReference>
<dbReference type="Gene3D" id="3.20.20.70">
    <property type="entry name" value="Aldolase class I"/>
    <property type="match status" value="1"/>
</dbReference>
<keyword evidence="3" id="KW-0324">Glycolysis</keyword>
<dbReference type="InterPro" id="IPR000652">
    <property type="entry name" value="Triosephosphate_isomerase"/>
</dbReference>
<dbReference type="STRING" id="1802620.A3D91_00440"/>
<dbReference type="UniPathway" id="UPA00138"/>
<keyword evidence="2 3" id="KW-0413">Isomerase</keyword>
<dbReference type="Proteomes" id="UP000178127">
    <property type="component" value="Unassembled WGS sequence"/>
</dbReference>
<comment type="catalytic activity">
    <reaction evidence="3">
        <text>D-glyceraldehyde 3-phosphate = dihydroxyacetone phosphate</text>
        <dbReference type="Rhea" id="RHEA:18585"/>
        <dbReference type="ChEBI" id="CHEBI:57642"/>
        <dbReference type="ChEBI" id="CHEBI:59776"/>
        <dbReference type="EC" id="5.3.1.1"/>
    </reaction>
</comment>
<sequence>MKYIVANWKMNMDSNDLNKWIGGFKEELREIDLEKHKEKLTVIVAPSNLYIPIIHWKLKDLGAGTQLVKIASQDTSVYDKGAHTGEVGGYQLSEYCGYSIVGHSERKESKDIVLKKAEMCLKNRITPIICFVSPELSADYYKDGSILAWEDPSNISVEGHYKNKEAGEVAGGFGKIRNYIETGKKVIYGGSVNEKNVEDLAKVEGLDGVLVGNASLNPKSFAQIIKAFCI</sequence>
<organism evidence="4 5">
    <name type="scientific">candidate division WWE3 bacterium RIFCSPHIGHO2_02_FULL_38_14</name>
    <dbReference type="NCBI Taxonomy" id="1802620"/>
    <lineage>
        <taxon>Bacteria</taxon>
        <taxon>Katanobacteria</taxon>
    </lineage>
</organism>
<dbReference type="InterPro" id="IPR013785">
    <property type="entry name" value="Aldolase_TIM"/>
</dbReference>
<dbReference type="PANTHER" id="PTHR21139">
    <property type="entry name" value="TRIOSEPHOSPHATE ISOMERASE"/>
    <property type="match status" value="1"/>
</dbReference>
<dbReference type="SUPFAM" id="SSF51351">
    <property type="entry name" value="Triosephosphate isomerase (TIM)"/>
    <property type="match status" value="1"/>
</dbReference>
<evidence type="ECO:0000313" key="5">
    <source>
        <dbReference type="Proteomes" id="UP000178127"/>
    </source>
</evidence>
<dbReference type="EMBL" id="MEVD01000020">
    <property type="protein sequence ID" value="OGC52838.1"/>
    <property type="molecule type" value="Genomic_DNA"/>
</dbReference>
<comment type="pathway">
    <text evidence="3">Carbohydrate degradation; glycolysis; D-glyceraldehyde 3-phosphate from glycerone phosphate: step 1/1.</text>
</comment>
<comment type="caution">
    <text evidence="4">The sequence shown here is derived from an EMBL/GenBank/DDBJ whole genome shotgun (WGS) entry which is preliminary data.</text>
</comment>
<dbReference type="GO" id="GO:0005829">
    <property type="term" value="C:cytosol"/>
    <property type="evidence" value="ECO:0007669"/>
    <property type="project" value="TreeGrafter"/>
</dbReference>
<proteinExistence type="inferred from homology"/>
<dbReference type="GO" id="GO:0019563">
    <property type="term" value="P:glycerol catabolic process"/>
    <property type="evidence" value="ECO:0007669"/>
    <property type="project" value="TreeGrafter"/>
</dbReference>
<evidence type="ECO:0000256" key="2">
    <source>
        <dbReference type="ARBA" id="ARBA00023235"/>
    </source>
</evidence>
<comment type="subunit">
    <text evidence="3">Homodimer.</text>
</comment>
<dbReference type="GO" id="GO:0006094">
    <property type="term" value="P:gluconeogenesis"/>
    <property type="evidence" value="ECO:0007669"/>
    <property type="project" value="UniProtKB-UniPathway"/>
</dbReference>
<dbReference type="PANTHER" id="PTHR21139:SF42">
    <property type="entry name" value="TRIOSEPHOSPHATE ISOMERASE"/>
    <property type="match status" value="1"/>
</dbReference>
<comment type="pathway">
    <text evidence="3">Carbohydrate biosynthesis; gluconeogenesis.</text>
</comment>
<reference evidence="4 5" key="1">
    <citation type="journal article" date="2016" name="Nat. Commun.">
        <title>Thousands of microbial genomes shed light on interconnected biogeochemical processes in an aquifer system.</title>
        <authorList>
            <person name="Anantharaman K."/>
            <person name="Brown C.T."/>
            <person name="Hug L.A."/>
            <person name="Sharon I."/>
            <person name="Castelle C.J."/>
            <person name="Probst A.J."/>
            <person name="Thomas B.C."/>
            <person name="Singh A."/>
            <person name="Wilkins M.J."/>
            <person name="Karaoz U."/>
            <person name="Brodie E.L."/>
            <person name="Williams K.H."/>
            <person name="Hubbard S.S."/>
            <person name="Banfield J.F."/>
        </authorList>
    </citation>
    <scope>NUCLEOTIDE SEQUENCE [LARGE SCALE GENOMIC DNA]</scope>
</reference>
<dbReference type="GO" id="GO:0046166">
    <property type="term" value="P:glyceraldehyde-3-phosphate biosynthetic process"/>
    <property type="evidence" value="ECO:0007669"/>
    <property type="project" value="TreeGrafter"/>
</dbReference>
<dbReference type="GO" id="GO:0004807">
    <property type="term" value="F:triose-phosphate isomerase activity"/>
    <property type="evidence" value="ECO:0007669"/>
    <property type="project" value="UniProtKB-EC"/>
</dbReference>
<evidence type="ECO:0000256" key="3">
    <source>
        <dbReference type="RuleBase" id="RU363013"/>
    </source>
</evidence>
<dbReference type="PROSITE" id="PS51440">
    <property type="entry name" value="TIM_2"/>
    <property type="match status" value="1"/>
</dbReference>
<keyword evidence="3" id="KW-0312">Gluconeogenesis</keyword>